<name>A0A383E275_9ZZZZ</name>
<proteinExistence type="predicted"/>
<accession>A0A383E275</accession>
<sequence length="49" mass="5722">MYRFLSVSFSVHPEIDLVKDINDAIYLVPLLLRKIIVGYPQTLFLSINR</sequence>
<evidence type="ECO:0000313" key="1">
    <source>
        <dbReference type="EMBL" id="SVE50699.1"/>
    </source>
</evidence>
<organism evidence="1">
    <name type="scientific">marine metagenome</name>
    <dbReference type="NCBI Taxonomy" id="408172"/>
    <lineage>
        <taxon>unclassified sequences</taxon>
        <taxon>metagenomes</taxon>
        <taxon>ecological metagenomes</taxon>
    </lineage>
</organism>
<reference evidence="1" key="1">
    <citation type="submission" date="2018-05" db="EMBL/GenBank/DDBJ databases">
        <authorList>
            <person name="Lanie J.A."/>
            <person name="Ng W.-L."/>
            <person name="Kazmierczak K.M."/>
            <person name="Andrzejewski T.M."/>
            <person name="Davidsen T.M."/>
            <person name="Wayne K.J."/>
            <person name="Tettelin H."/>
            <person name="Glass J.I."/>
            <person name="Rusch D."/>
            <person name="Podicherti R."/>
            <person name="Tsui H.-C.T."/>
            <person name="Winkler M.E."/>
        </authorList>
    </citation>
    <scope>NUCLEOTIDE SEQUENCE</scope>
</reference>
<gene>
    <name evidence="1" type="ORF">METZ01_LOCUS503553</name>
</gene>
<dbReference type="EMBL" id="UINC01222077">
    <property type="protein sequence ID" value="SVE50699.1"/>
    <property type="molecule type" value="Genomic_DNA"/>
</dbReference>
<dbReference type="AlphaFoldDB" id="A0A383E275"/>
<protein>
    <submittedName>
        <fullName evidence="1">Uncharacterized protein</fullName>
    </submittedName>
</protein>